<evidence type="ECO:0000256" key="2">
    <source>
        <dbReference type="ARBA" id="ARBA00022692"/>
    </source>
</evidence>
<dbReference type="OrthoDB" id="284718at2759"/>
<evidence type="ECO:0000313" key="7">
    <source>
        <dbReference type="Proteomes" id="UP000054549"/>
    </source>
</evidence>
<dbReference type="InterPro" id="IPR005351">
    <property type="entry name" value="ASTER"/>
</dbReference>
<dbReference type="EMBL" id="KN818228">
    <property type="protein sequence ID" value="KIL68361.1"/>
    <property type="molecule type" value="Genomic_DNA"/>
</dbReference>
<dbReference type="Pfam" id="PF03669">
    <property type="entry name" value="ASTER"/>
    <property type="match status" value="1"/>
</dbReference>
<dbReference type="GO" id="GO:0044183">
    <property type="term" value="F:protein folding chaperone"/>
    <property type="evidence" value="ECO:0007669"/>
    <property type="project" value="InterPro"/>
</dbReference>
<evidence type="ECO:0000256" key="4">
    <source>
        <dbReference type="ARBA" id="ARBA00023136"/>
    </source>
</evidence>
<dbReference type="STRING" id="946122.A0A0C2XFZ2"/>
<keyword evidence="3 5" id="KW-1133">Transmembrane helix</keyword>
<keyword evidence="7" id="KW-1185">Reference proteome</keyword>
<dbReference type="Proteomes" id="UP000054549">
    <property type="component" value="Unassembled WGS sequence"/>
</dbReference>
<dbReference type="GO" id="GO:0045048">
    <property type="term" value="P:protein insertion into ER membrane"/>
    <property type="evidence" value="ECO:0007669"/>
    <property type="project" value="InterPro"/>
</dbReference>
<feature type="transmembrane region" description="Helical" evidence="5">
    <location>
        <begin position="78"/>
        <end position="99"/>
    </location>
</feature>
<accession>A0A0C2XFZ2</accession>
<dbReference type="HOGENOM" id="CLU_174226_0_0_1"/>
<reference evidence="6 7" key="1">
    <citation type="submission" date="2014-04" db="EMBL/GenBank/DDBJ databases">
        <title>Evolutionary Origins and Diversification of the Mycorrhizal Mutualists.</title>
        <authorList>
            <consortium name="DOE Joint Genome Institute"/>
            <consortium name="Mycorrhizal Genomics Consortium"/>
            <person name="Kohler A."/>
            <person name="Kuo A."/>
            <person name="Nagy L.G."/>
            <person name="Floudas D."/>
            <person name="Copeland A."/>
            <person name="Barry K.W."/>
            <person name="Cichocki N."/>
            <person name="Veneault-Fourrey C."/>
            <person name="LaButti K."/>
            <person name="Lindquist E.A."/>
            <person name="Lipzen A."/>
            <person name="Lundell T."/>
            <person name="Morin E."/>
            <person name="Murat C."/>
            <person name="Riley R."/>
            <person name="Ohm R."/>
            <person name="Sun H."/>
            <person name="Tunlid A."/>
            <person name="Henrissat B."/>
            <person name="Grigoriev I.V."/>
            <person name="Hibbett D.S."/>
            <person name="Martin F."/>
        </authorList>
    </citation>
    <scope>NUCLEOTIDE SEQUENCE [LARGE SCALE GENOMIC DNA]</scope>
    <source>
        <strain evidence="6 7">Koide BX008</strain>
    </source>
</reference>
<sequence length="104" mass="11627">MSVVNDPRDASLERKLTLPNTWPRDGESLATSSMFFAGLIMVTRNRFLAWPALVFAINSFINQHPLRSKDGTAGGWNNIFLSMTAFFAVYFPLFMTPALPTPSK</sequence>
<evidence type="ECO:0000313" key="6">
    <source>
        <dbReference type="EMBL" id="KIL68361.1"/>
    </source>
</evidence>
<feature type="transmembrane region" description="Helical" evidence="5">
    <location>
        <begin position="34"/>
        <end position="57"/>
    </location>
</feature>
<evidence type="ECO:0000256" key="3">
    <source>
        <dbReference type="ARBA" id="ARBA00022989"/>
    </source>
</evidence>
<proteinExistence type="predicted"/>
<dbReference type="GO" id="GO:0005789">
    <property type="term" value="C:endoplasmic reticulum membrane"/>
    <property type="evidence" value="ECO:0007669"/>
    <property type="project" value="InterPro"/>
</dbReference>
<protein>
    <submittedName>
        <fullName evidence="6">Uncharacterized protein</fullName>
    </submittedName>
</protein>
<keyword evidence="2 5" id="KW-0812">Transmembrane</keyword>
<organism evidence="6 7">
    <name type="scientific">Amanita muscaria (strain Koide BX008)</name>
    <dbReference type="NCBI Taxonomy" id="946122"/>
    <lineage>
        <taxon>Eukaryota</taxon>
        <taxon>Fungi</taxon>
        <taxon>Dikarya</taxon>
        <taxon>Basidiomycota</taxon>
        <taxon>Agaricomycotina</taxon>
        <taxon>Agaricomycetes</taxon>
        <taxon>Agaricomycetidae</taxon>
        <taxon>Agaricales</taxon>
        <taxon>Pluteineae</taxon>
        <taxon>Amanitaceae</taxon>
        <taxon>Amanita</taxon>
    </lineage>
</organism>
<dbReference type="InParanoid" id="A0A0C2XFZ2"/>
<gene>
    <name evidence="6" type="ORF">M378DRAFT_158157</name>
</gene>
<evidence type="ECO:0000256" key="1">
    <source>
        <dbReference type="ARBA" id="ARBA00004370"/>
    </source>
</evidence>
<dbReference type="AlphaFoldDB" id="A0A0C2XFZ2"/>
<evidence type="ECO:0000256" key="5">
    <source>
        <dbReference type="SAM" id="Phobius"/>
    </source>
</evidence>
<keyword evidence="4 5" id="KW-0472">Membrane</keyword>
<comment type="subcellular location">
    <subcellularLocation>
        <location evidence="1">Membrane</location>
    </subcellularLocation>
</comment>
<name>A0A0C2XFZ2_AMAMK</name>